<dbReference type="GO" id="GO:0005634">
    <property type="term" value="C:nucleus"/>
    <property type="evidence" value="ECO:0007669"/>
    <property type="project" value="UniProtKB-SubCell"/>
</dbReference>
<dbReference type="InterPro" id="IPR017930">
    <property type="entry name" value="Myb_dom"/>
</dbReference>
<keyword evidence="4" id="KW-0238">DNA-binding</keyword>
<comment type="subcellular location">
    <subcellularLocation>
        <location evidence="1">Nucleus</location>
    </subcellularLocation>
</comment>
<dbReference type="Pfam" id="PF00249">
    <property type="entry name" value="Myb_DNA-binding"/>
    <property type="match status" value="1"/>
</dbReference>
<evidence type="ECO:0000256" key="4">
    <source>
        <dbReference type="ARBA" id="ARBA00023125"/>
    </source>
</evidence>
<dbReference type="SUPFAM" id="SSF46689">
    <property type="entry name" value="Homeodomain-like"/>
    <property type="match status" value="1"/>
</dbReference>
<keyword evidence="2" id="KW-0677">Repeat</keyword>
<evidence type="ECO:0000259" key="8">
    <source>
        <dbReference type="PROSITE" id="PS51294"/>
    </source>
</evidence>
<dbReference type="AlphaFoldDB" id="A0A6A1VJF8"/>
<dbReference type="InterPro" id="IPR009057">
    <property type="entry name" value="Homeodomain-like_sf"/>
</dbReference>
<protein>
    <submittedName>
        <fullName evidence="9">Transcription factor MYB86</fullName>
    </submittedName>
</protein>
<keyword evidence="3" id="KW-0805">Transcription regulation</keyword>
<dbReference type="OrthoDB" id="2143914at2759"/>
<evidence type="ECO:0000256" key="6">
    <source>
        <dbReference type="ARBA" id="ARBA00023242"/>
    </source>
</evidence>
<dbReference type="PROSITE" id="PS50090">
    <property type="entry name" value="MYB_LIKE"/>
    <property type="match status" value="1"/>
</dbReference>
<dbReference type="InterPro" id="IPR051953">
    <property type="entry name" value="Plant_SW-associated_TFs"/>
</dbReference>
<evidence type="ECO:0000313" key="9">
    <source>
        <dbReference type="EMBL" id="KAB1212833.1"/>
    </source>
</evidence>
<dbReference type="FunFam" id="1.10.10.60:FF:000185">
    <property type="entry name" value="MYB transcription factor"/>
    <property type="match status" value="1"/>
</dbReference>
<evidence type="ECO:0000256" key="2">
    <source>
        <dbReference type="ARBA" id="ARBA00022737"/>
    </source>
</evidence>
<dbReference type="SMART" id="SM00717">
    <property type="entry name" value="SANT"/>
    <property type="match status" value="2"/>
</dbReference>
<dbReference type="CDD" id="cd00167">
    <property type="entry name" value="SANT"/>
    <property type="match status" value="1"/>
</dbReference>
<evidence type="ECO:0000256" key="5">
    <source>
        <dbReference type="ARBA" id="ARBA00023163"/>
    </source>
</evidence>
<feature type="domain" description="Myb-like" evidence="7">
    <location>
        <begin position="14"/>
        <end position="66"/>
    </location>
</feature>
<proteinExistence type="predicted"/>
<feature type="domain" description="HTH myb-type" evidence="8">
    <location>
        <begin position="14"/>
        <end position="70"/>
    </location>
</feature>
<keyword evidence="10" id="KW-1185">Reference proteome</keyword>
<dbReference type="Gene3D" id="1.10.10.60">
    <property type="entry name" value="Homeodomain-like"/>
    <property type="match status" value="2"/>
</dbReference>
<evidence type="ECO:0000256" key="3">
    <source>
        <dbReference type="ARBA" id="ARBA00023015"/>
    </source>
</evidence>
<dbReference type="InterPro" id="IPR001005">
    <property type="entry name" value="SANT/Myb"/>
</dbReference>
<comment type="caution">
    <text evidence="9">The sequence shown here is derived from an EMBL/GenBank/DDBJ whole genome shotgun (WGS) entry which is preliminary data.</text>
</comment>
<evidence type="ECO:0000256" key="1">
    <source>
        <dbReference type="ARBA" id="ARBA00004123"/>
    </source>
</evidence>
<keyword evidence="6" id="KW-0539">Nucleus</keyword>
<evidence type="ECO:0000259" key="7">
    <source>
        <dbReference type="PROSITE" id="PS50090"/>
    </source>
</evidence>
<gene>
    <name evidence="9" type="ORF">CJ030_MR5G010133</name>
</gene>
<evidence type="ECO:0000313" key="10">
    <source>
        <dbReference type="Proteomes" id="UP000516437"/>
    </source>
</evidence>
<dbReference type="PROSITE" id="PS51294">
    <property type="entry name" value="HTH_MYB"/>
    <property type="match status" value="1"/>
</dbReference>
<accession>A0A6A1VJF8</accession>
<organism evidence="9 10">
    <name type="scientific">Morella rubra</name>
    <name type="common">Chinese bayberry</name>
    <dbReference type="NCBI Taxonomy" id="262757"/>
    <lineage>
        <taxon>Eukaryota</taxon>
        <taxon>Viridiplantae</taxon>
        <taxon>Streptophyta</taxon>
        <taxon>Embryophyta</taxon>
        <taxon>Tracheophyta</taxon>
        <taxon>Spermatophyta</taxon>
        <taxon>Magnoliopsida</taxon>
        <taxon>eudicotyledons</taxon>
        <taxon>Gunneridae</taxon>
        <taxon>Pentapetalae</taxon>
        <taxon>rosids</taxon>
        <taxon>fabids</taxon>
        <taxon>Fagales</taxon>
        <taxon>Myricaceae</taxon>
        <taxon>Morella</taxon>
    </lineage>
</organism>
<keyword evidence="5" id="KW-0804">Transcription</keyword>
<reference evidence="9 10" key="1">
    <citation type="journal article" date="2019" name="Plant Biotechnol. J.">
        <title>The red bayberry genome and genetic basis of sex determination.</title>
        <authorList>
            <person name="Jia H.M."/>
            <person name="Jia H.J."/>
            <person name="Cai Q.L."/>
            <person name="Wang Y."/>
            <person name="Zhao H.B."/>
            <person name="Yang W.F."/>
            <person name="Wang G.Y."/>
            <person name="Li Y.H."/>
            <person name="Zhan D.L."/>
            <person name="Shen Y.T."/>
            <person name="Niu Q.F."/>
            <person name="Chang L."/>
            <person name="Qiu J."/>
            <person name="Zhao L."/>
            <person name="Xie H.B."/>
            <person name="Fu W.Y."/>
            <person name="Jin J."/>
            <person name="Li X.W."/>
            <person name="Jiao Y."/>
            <person name="Zhou C.C."/>
            <person name="Tu T."/>
            <person name="Chai C.Y."/>
            <person name="Gao J.L."/>
            <person name="Fan L.J."/>
            <person name="van de Weg E."/>
            <person name="Wang J.Y."/>
            <person name="Gao Z.S."/>
        </authorList>
    </citation>
    <scope>NUCLEOTIDE SEQUENCE [LARGE SCALE GENOMIC DNA]</scope>
    <source>
        <tissue evidence="9">Leaves</tissue>
    </source>
</reference>
<dbReference type="Proteomes" id="UP000516437">
    <property type="component" value="Chromosome 5"/>
</dbReference>
<sequence length="315" mass="35678">MLNSKIGGHRCCTKQKVKRGLWSPEEGEKLIRCITTHGHGSWSSVPKLAGLHRCGKSCRLRWINYLRPDLRKGSFSKEEEQIIIDIAKHLPGRTDNEVKNFCNSCIKKRLISQGLDPNTHNLISRQRETSKAACNILQTHQQPLSVFTLNSQITDDFMESKISSFALMHNSQPTSLETVAMTITEDRNPKVDWTVNCQSPADFTCFTQGSRLESTPYISVSSSPLNPHGFGNIIDHEEARPRCGIVEPVEAPRMEAEQPLRQEQHETKEEITDTGWTNQFVEASGNQNIESPFNSFNFDLGLWSRHFCLVLCILI</sequence>
<dbReference type="EMBL" id="RXIC02000023">
    <property type="protein sequence ID" value="KAB1212833.1"/>
    <property type="molecule type" value="Genomic_DNA"/>
</dbReference>
<dbReference type="PANTHER" id="PTHR47997">
    <property type="entry name" value="MYB DOMAIN PROTEIN 55"/>
    <property type="match status" value="1"/>
</dbReference>
<name>A0A6A1VJF8_9ROSI</name>
<dbReference type="GO" id="GO:0003677">
    <property type="term" value="F:DNA binding"/>
    <property type="evidence" value="ECO:0007669"/>
    <property type="project" value="UniProtKB-KW"/>
</dbReference>
<dbReference type="PANTHER" id="PTHR47997:SF40">
    <property type="entry name" value="TRANSCRIPTION FACTOR MYB26-LIKE"/>
    <property type="match status" value="1"/>
</dbReference>